<feature type="domain" description="N-acetyltransferase" evidence="1">
    <location>
        <begin position="18"/>
        <end position="104"/>
    </location>
</feature>
<protein>
    <submittedName>
        <fullName evidence="2">N-acetyltransferase</fullName>
    </submittedName>
</protein>
<name>A0A8J3YYZ3_9ACTN</name>
<dbReference type="PANTHER" id="PTHR31435:SF10">
    <property type="entry name" value="BSR4717 PROTEIN"/>
    <property type="match status" value="1"/>
</dbReference>
<evidence type="ECO:0000259" key="1">
    <source>
        <dbReference type="PROSITE" id="PS51729"/>
    </source>
</evidence>
<keyword evidence="3" id="KW-1185">Reference proteome</keyword>
<dbReference type="InterPro" id="IPR045057">
    <property type="entry name" value="Gcn5-rel_NAT"/>
</dbReference>
<dbReference type="InterPro" id="IPR031165">
    <property type="entry name" value="GNAT_YJDJ"/>
</dbReference>
<gene>
    <name evidence="2" type="ORF">Vau01_006230</name>
</gene>
<dbReference type="EMBL" id="BOPG01000004">
    <property type="protein sequence ID" value="GIJ53107.1"/>
    <property type="molecule type" value="Genomic_DNA"/>
</dbReference>
<dbReference type="PANTHER" id="PTHR31435">
    <property type="entry name" value="PROTEIN NATD1"/>
    <property type="match status" value="1"/>
</dbReference>
<evidence type="ECO:0000313" key="2">
    <source>
        <dbReference type="EMBL" id="GIJ53107.1"/>
    </source>
</evidence>
<reference evidence="2" key="1">
    <citation type="submission" date="2021-01" db="EMBL/GenBank/DDBJ databases">
        <title>Whole genome shotgun sequence of Virgisporangium aurantiacum NBRC 16421.</title>
        <authorList>
            <person name="Komaki H."/>
            <person name="Tamura T."/>
        </authorList>
    </citation>
    <scope>NUCLEOTIDE SEQUENCE</scope>
    <source>
        <strain evidence="2">NBRC 16421</strain>
    </source>
</reference>
<dbReference type="InterPro" id="IPR016181">
    <property type="entry name" value="Acyl_CoA_acyltransferase"/>
</dbReference>
<sequence length="105" mass="11401">MINGGRGRLDRMPEVTVADNPERSRYEVTVDGAVAGFAAYVRHPDHLNFTHTEIGSEYGGQGLGGKLVAGALADVRGKGGRIVATCPFVRSYLEKHPEHRDLLKN</sequence>
<comment type="caution">
    <text evidence="2">The sequence shown here is derived from an EMBL/GenBank/DDBJ whole genome shotgun (WGS) entry which is preliminary data.</text>
</comment>
<dbReference type="PROSITE" id="PS51729">
    <property type="entry name" value="GNAT_YJDJ"/>
    <property type="match status" value="1"/>
</dbReference>
<dbReference type="SUPFAM" id="SSF55729">
    <property type="entry name" value="Acyl-CoA N-acyltransferases (Nat)"/>
    <property type="match status" value="1"/>
</dbReference>
<evidence type="ECO:0000313" key="3">
    <source>
        <dbReference type="Proteomes" id="UP000612585"/>
    </source>
</evidence>
<dbReference type="Pfam" id="PF14542">
    <property type="entry name" value="Acetyltransf_CG"/>
    <property type="match status" value="1"/>
</dbReference>
<proteinExistence type="predicted"/>
<dbReference type="AlphaFoldDB" id="A0A8J3YYZ3"/>
<dbReference type="Gene3D" id="3.40.630.30">
    <property type="match status" value="1"/>
</dbReference>
<accession>A0A8J3YYZ3</accession>
<dbReference type="Proteomes" id="UP000612585">
    <property type="component" value="Unassembled WGS sequence"/>
</dbReference>
<organism evidence="2 3">
    <name type="scientific">Virgisporangium aurantiacum</name>
    <dbReference type="NCBI Taxonomy" id="175570"/>
    <lineage>
        <taxon>Bacteria</taxon>
        <taxon>Bacillati</taxon>
        <taxon>Actinomycetota</taxon>
        <taxon>Actinomycetes</taxon>
        <taxon>Micromonosporales</taxon>
        <taxon>Micromonosporaceae</taxon>
        <taxon>Virgisporangium</taxon>
    </lineage>
</organism>